<keyword evidence="1" id="KW-0812">Transmembrane</keyword>
<dbReference type="EMBL" id="BJMH01000045">
    <property type="protein sequence ID" value="GEB35548.1"/>
    <property type="molecule type" value="Genomic_DNA"/>
</dbReference>
<organism evidence="2 3">
    <name type="scientific">Brevibacillus parabrevis</name>
    <dbReference type="NCBI Taxonomy" id="54914"/>
    <lineage>
        <taxon>Bacteria</taxon>
        <taxon>Bacillati</taxon>
        <taxon>Bacillota</taxon>
        <taxon>Bacilli</taxon>
        <taxon>Bacillales</taxon>
        <taxon>Paenibacillaceae</taxon>
        <taxon>Brevibacillus</taxon>
    </lineage>
</organism>
<proteinExistence type="predicted"/>
<evidence type="ECO:0008006" key="4">
    <source>
        <dbReference type="Google" id="ProtNLM"/>
    </source>
</evidence>
<feature type="transmembrane region" description="Helical" evidence="1">
    <location>
        <begin position="48"/>
        <end position="66"/>
    </location>
</feature>
<reference evidence="2 3" key="1">
    <citation type="submission" date="2019-06" db="EMBL/GenBank/DDBJ databases">
        <title>Whole genome shotgun sequence of Brevibacillus parabrevis NBRC 12334.</title>
        <authorList>
            <person name="Hosoyama A."/>
            <person name="Uohara A."/>
            <person name="Ohji S."/>
            <person name="Ichikawa N."/>
        </authorList>
    </citation>
    <scope>NUCLEOTIDE SEQUENCE [LARGE SCALE GENOMIC DNA]</scope>
    <source>
        <strain evidence="2 3">NBRC 12334</strain>
    </source>
</reference>
<comment type="caution">
    <text evidence="2">The sequence shown here is derived from an EMBL/GenBank/DDBJ whole genome shotgun (WGS) entry which is preliminary data.</text>
</comment>
<dbReference type="Proteomes" id="UP000316882">
    <property type="component" value="Unassembled WGS sequence"/>
</dbReference>
<dbReference type="AlphaFoldDB" id="A0A4Y3PVM3"/>
<feature type="transmembrane region" description="Helical" evidence="1">
    <location>
        <begin position="141"/>
        <end position="160"/>
    </location>
</feature>
<protein>
    <recommendedName>
        <fullName evidence="4">DUF5317 domain-containing protein</fullName>
    </recommendedName>
</protein>
<sequence>MLLDIIFISFVVALIRGGRIKELPKFNKFSVFGIAVLLQILSALMPTWGRVFVSVAYLCLLIFFYSNREHEDIRFFMIGWFFNAIAIWSNFGKMPIDLELAKKLKYSVDPIVNGTDFKHSVLDNSTNLPFLTDIMFMPFPIARVISIGDIFIMIGAFLLVQRVMGKPISLIRLREGKIHETNQEL</sequence>
<dbReference type="InterPro" id="IPR035168">
    <property type="entry name" value="DUF5317"/>
</dbReference>
<feature type="transmembrane region" description="Helical" evidence="1">
    <location>
        <begin position="73"/>
        <end position="91"/>
    </location>
</feature>
<evidence type="ECO:0000313" key="2">
    <source>
        <dbReference type="EMBL" id="GEB35548.1"/>
    </source>
</evidence>
<keyword evidence="1" id="KW-0472">Membrane</keyword>
<keyword evidence="1" id="KW-1133">Transmembrane helix</keyword>
<dbReference type="RefSeq" id="WP_122966531.1">
    <property type="nucleotide sequence ID" value="NZ_BJMH01000045.1"/>
</dbReference>
<gene>
    <name evidence="2" type="ORF">BPA01_51280</name>
</gene>
<evidence type="ECO:0000256" key="1">
    <source>
        <dbReference type="SAM" id="Phobius"/>
    </source>
</evidence>
<dbReference type="Pfam" id="PF17248">
    <property type="entry name" value="DUF5317"/>
    <property type="match status" value="1"/>
</dbReference>
<evidence type="ECO:0000313" key="3">
    <source>
        <dbReference type="Proteomes" id="UP000316882"/>
    </source>
</evidence>
<dbReference type="STRING" id="54914.AV540_00090"/>
<keyword evidence="3" id="KW-1185">Reference proteome</keyword>
<accession>A0A4Y3PVM3</accession>
<dbReference type="GeneID" id="87611212"/>
<name>A0A4Y3PVM3_BREPA</name>